<evidence type="ECO:0000313" key="1">
    <source>
        <dbReference type="EMBL" id="MBH9580492.1"/>
    </source>
</evidence>
<dbReference type="Proteomes" id="UP000597038">
    <property type="component" value="Unassembled WGS sequence"/>
</dbReference>
<organism evidence="1 2">
    <name type="scientific">Staphylococcus felis</name>
    <dbReference type="NCBI Taxonomy" id="46127"/>
    <lineage>
        <taxon>Bacteria</taxon>
        <taxon>Bacillati</taxon>
        <taxon>Bacillota</taxon>
        <taxon>Bacilli</taxon>
        <taxon>Bacillales</taxon>
        <taxon>Staphylococcaceae</taxon>
        <taxon>Staphylococcus</taxon>
    </lineage>
</organism>
<keyword evidence="2" id="KW-1185">Reference proteome</keyword>
<proteinExistence type="predicted"/>
<gene>
    <name evidence="1" type="ORF">I9026_03815</name>
</gene>
<name>A0ABS0QN55_9STAP</name>
<protein>
    <submittedName>
        <fullName evidence="1">Uncharacterized protein</fullName>
    </submittedName>
</protein>
<dbReference type="EMBL" id="JAEDAQ010000004">
    <property type="protein sequence ID" value="MBH9580492.1"/>
    <property type="molecule type" value="Genomic_DNA"/>
</dbReference>
<dbReference type="RefSeq" id="WP_198092601.1">
    <property type="nucleotide sequence ID" value="NZ_JAEDAQ010000004.1"/>
</dbReference>
<sequence>MKSAEVSKYQSYILRTYFNEEIGVVKKLNNQEKRELIELEKTLDEKSENNTNWKISSKILLS</sequence>
<evidence type="ECO:0000313" key="2">
    <source>
        <dbReference type="Proteomes" id="UP000597038"/>
    </source>
</evidence>
<reference evidence="1 2" key="1">
    <citation type="submission" date="2020-12" db="EMBL/GenBank/DDBJ databases">
        <title>Genomic analysis of Staphylococcus felis from a cat with skin infection.</title>
        <authorList>
            <person name="Aslantas O."/>
            <person name="Keskin O."/>
            <person name="Buyukaltay K."/>
            <person name="Gullu Yucetepe A."/>
        </authorList>
    </citation>
    <scope>NUCLEOTIDE SEQUENCE [LARGE SCALE GENOMIC DNA]</scope>
    <source>
        <strain evidence="1 2">HARRANVET</strain>
    </source>
</reference>
<accession>A0ABS0QN55</accession>
<comment type="caution">
    <text evidence="1">The sequence shown here is derived from an EMBL/GenBank/DDBJ whole genome shotgun (WGS) entry which is preliminary data.</text>
</comment>